<proteinExistence type="predicted"/>
<protein>
    <submittedName>
        <fullName evidence="1">Uncharacterized protein</fullName>
    </submittedName>
</protein>
<reference evidence="1" key="1">
    <citation type="journal article" date="2015" name="Nature">
        <title>Complex archaea that bridge the gap between prokaryotes and eukaryotes.</title>
        <authorList>
            <person name="Spang A."/>
            <person name="Saw J.H."/>
            <person name="Jorgensen S.L."/>
            <person name="Zaremba-Niedzwiedzka K."/>
            <person name="Martijn J."/>
            <person name="Lind A.E."/>
            <person name="van Eijk R."/>
            <person name="Schleper C."/>
            <person name="Guy L."/>
            <person name="Ettema T.J."/>
        </authorList>
    </citation>
    <scope>NUCLEOTIDE SEQUENCE</scope>
</reference>
<sequence length="286" mass="33557">MVIQGRHISIIDIKVIRKLIKKNPSWKRTRVSKELCKKWNWYTPYGQMKDMACRTLLLKLERSGHITLPPSQNPKINSYRNKQVQYALHSSDPIQTELKTLMPVHLEVVSEKQHLGLFKTFISLYHYLGYSGTVGENIKYMAFDRRGNPLGCFLFGSAAWKVEPRDSFIGWDAKTRERNLPFITNNMRFLLLPWVRVKHLASHLLGKVARRISDDWIEKYKHPIHLLETFIEQSRFTGISYKAANWIHVGQTKGRTRNDRHTSIHVPIKGIYLYPLSKTYREELLS</sequence>
<organism evidence="1">
    <name type="scientific">marine sediment metagenome</name>
    <dbReference type="NCBI Taxonomy" id="412755"/>
    <lineage>
        <taxon>unclassified sequences</taxon>
        <taxon>metagenomes</taxon>
        <taxon>ecological metagenomes</taxon>
    </lineage>
</organism>
<comment type="caution">
    <text evidence="1">The sequence shown here is derived from an EMBL/GenBank/DDBJ whole genome shotgun (WGS) entry which is preliminary data.</text>
</comment>
<accession>A0A0F9IJ70</accession>
<dbReference type="InterPro" id="IPR025639">
    <property type="entry name" value="DruA"/>
</dbReference>
<dbReference type="AlphaFoldDB" id="A0A0F9IJ70"/>
<evidence type="ECO:0000313" key="1">
    <source>
        <dbReference type="EMBL" id="KKM19854.1"/>
    </source>
</evidence>
<gene>
    <name evidence="1" type="ORF">LCGC14_1651390</name>
</gene>
<name>A0A0F9IJ70_9ZZZZ</name>
<dbReference type="Pfam" id="PF14236">
    <property type="entry name" value="DruA"/>
    <property type="match status" value="1"/>
</dbReference>
<dbReference type="EMBL" id="LAZR01013893">
    <property type="protein sequence ID" value="KKM19854.1"/>
    <property type="molecule type" value="Genomic_DNA"/>
</dbReference>